<dbReference type="EMBL" id="BSRI01000001">
    <property type="protein sequence ID" value="GLV55034.1"/>
    <property type="molecule type" value="Genomic_DNA"/>
</dbReference>
<reference evidence="1 2" key="1">
    <citation type="submission" date="2023-02" db="EMBL/GenBank/DDBJ databases">
        <title>Dictyobacter halimunensis sp. nov., a new member of the class Ktedonobacteria from forest soil in a geothermal area.</title>
        <authorList>
            <person name="Rachmania M.K."/>
            <person name="Ningsih F."/>
            <person name="Sakai Y."/>
            <person name="Yabe S."/>
            <person name="Yokota A."/>
            <person name="Sjamsuridzal W."/>
        </authorList>
    </citation>
    <scope>NUCLEOTIDE SEQUENCE [LARGE SCALE GENOMIC DNA]</scope>
    <source>
        <strain evidence="1 2">S3.2.2.5</strain>
    </source>
</reference>
<organism evidence="1 2">
    <name type="scientific">Dictyobacter halimunensis</name>
    <dbReference type="NCBI Taxonomy" id="3026934"/>
    <lineage>
        <taxon>Bacteria</taxon>
        <taxon>Bacillati</taxon>
        <taxon>Chloroflexota</taxon>
        <taxon>Ktedonobacteria</taxon>
        <taxon>Ktedonobacterales</taxon>
        <taxon>Dictyobacteraceae</taxon>
        <taxon>Dictyobacter</taxon>
    </lineage>
</organism>
<comment type="caution">
    <text evidence="1">The sequence shown here is derived from an EMBL/GenBank/DDBJ whole genome shotgun (WGS) entry which is preliminary data.</text>
</comment>
<evidence type="ECO:0000313" key="1">
    <source>
        <dbReference type="EMBL" id="GLV55034.1"/>
    </source>
</evidence>
<sequence length="61" mass="6834">MGNPKNKYNVVSNFLNNYVTISSTDENAPDGNKHKEMFTNGVTRSGAAVNAHERWVAYLYP</sequence>
<dbReference type="Proteomes" id="UP001344906">
    <property type="component" value="Unassembled WGS sequence"/>
</dbReference>
<keyword evidence="2" id="KW-1185">Reference proteome</keyword>
<proteinExistence type="predicted"/>
<evidence type="ECO:0000313" key="2">
    <source>
        <dbReference type="Proteomes" id="UP001344906"/>
    </source>
</evidence>
<accession>A0ABQ6FPT3</accession>
<name>A0ABQ6FPT3_9CHLR</name>
<gene>
    <name evidence="1" type="ORF">KDH_18810</name>
</gene>
<protein>
    <submittedName>
        <fullName evidence="1">Uncharacterized protein</fullName>
    </submittedName>
</protein>